<evidence type="ECO:0000256" key="4">
    <source>
        <dbReference type="ARBA" id="ARBA00022884"/>
    </source>
</evidence>
<dbReference type="Gene3D" id="1.20.58.110">
    <property type="entry name" value="Ribosomal protein S20"/>
    <property type="match status" value="1"/>
</dbReference>
<dbReference type="HAMAP" id="MF_00500">
    <property type="entry name" value="Ribosomal_bS20"/>
    <property type="match status" value="1"/>
</dbReference>
<evidence type="ECO:0000256" key="5">
    <source>
        <dbReference type="ARBA" id="ARBA00022980"/>
    </source>
</evidence>
<dbReference type="PANTHER" id="PTHR33398:SF1">
    <property type="entry name" value="SMALL RIBOSOMAL SUBUNIT PROTEIN BS20C"/>
    <property type="match status" value="1"/>
</dbReference>
<dbReference type="GO" id="GO:0006412">
    <property type="term" value="P:translation"/>
    <property type="evidence" value="ECO:0007669"/>
    <property type="project" value="UniProtKB-UniRule"/>
</dbReference>
<dbReference type="GO" id="GO:0070181">
    <property type="term" value="F:small ribosomal subunit rRNA binding"/>
    <property type="evidence" value="ECO:0007669"/>
    <property type="project" value="TreeGrafter"/>
</dbReference>
<evidence type="ECO:0000256" key="8">
    <source>
        <dbReference type="HAMAP-Rule" id="MF_00500"/>
    </source>
</evidence>
<evidence type="ECO:0000256" key="1">
    <source>
        <dbReference type="ARBA" id="ARBA00003134"/>
    </source>
</evidence>
<feature type="region of interest" description="Disordered" evidence="9">
    <location>
        <begin position="1"/>
        <end position="26"/>
    </location>
</feature>
<comment type="caution">
    <text evidence="10">The sequence shown here is derived from an EMBL/GenBank/DDBJ whole genome shotgun (WGS) entry which is preliminary data.</text>
</comment>
<feature type="compositionally biased region" description="Basic and acidic residues" evidence="9">
    <location>
        <begin position="1"/>
        <end position="12"/>
    </location>
</feature>
<evidence type="ECO:0000256" key="6">
    <source>
        <dbReference type="ARBA" id="ARBA00023274"/>
    </source>
</evidence>
<dbReference type="PANTHER" id="PTHR33398">
    <property type="entry name" value="30S RIBOSOMAL PROTEIN S20"/>
    <property type="match status" value="1"/>
</dbReference>
<dbReference type="SUPFAM" id="SSF46992">
    <property type="entry name" value="Ribosomal protein S20"/>
    <property type="match status" value="1"/>
</dbReference>
<organism evidence="10 11">
    <name type="scientific">Tectimicrobiota bacterium</name>
    <dbReference type="NCBI Taxonomy" id="2528274"/>
    <lineage>
        <taxon>Bacteria</taxon>
        <taxon>Pseudomonadati</taxon>
        <taxon>Nitrospinota/Tectimicrobiota group</taxon>
        <taxon>Candidatus Tectimicrobiota</taxon>
    </lineage>
</organism>
<dbReference type="AlphaFoldDB" id="A0A932FW53"/>
<evidence type="ECO:0000313" key="11">
    <source>
        <dbReference type="Proteomes" id="UP000769766"/>
    </source>
</evidence>
<protein>
    <recommendedName>
        <fullName evidence="7 8">Small ribosomal subunit protein bS20</fullName>
    </recommendedName>
</protein>
<comment type="function">
    <text evidence="1 8">Binds directly to 16S ribosomal RNA.</text>
</comment>
<dbReference type="NCBIfam" id="TIGR00029">
    <property type="entry name" value="S20"/>
    <property type="match status" value="1"/>
</dbReference>
<keyword evidence="3 8" id="KW-0699">rRNA-binding</keyword>
<dbReference type="InterPro" id="IPR002583">
    <property type="entry name" value="Ribosomal_bS20"/>
</dbReference>
<evidence type="ECO:0000256" key="7">
    <source>
        <dbReference type="ARBA" id="ARBA00035136"/>
    </source>
</evidence>
<dbReference type="InterPro" id="IPR036510">
    <property type="entry name" value="Ribosomal_bS20_sf"/>
</dbReference>
<sequence length="86" mass="9678">MKRARQGQDRRARNMSLRSSVKTSVKKVEQVLQSKNPQTLEQELRHAATMLDKASSKGVIPRRRASRKISRLSRRVSAVLKPAVGA</sequence>
<proteinExistence type="inferred from homology"/>
<evidence type="ECO:0000256" key="2">
    <source>
        <dbReference type="ARBA" id="ARBA00007634"/>
    </source>
</evidence>
<dbReference type="EMBL" id="JACPRF010000140">
    <property type="protein sequence ID" value="MBI2876133.1"/>
    <property type="molecule type" value="Genomic_DNA"/>
</dbReference>
<evidence type="ECO:0000256" key="3">
    <source>
        <dbReference type="ARBA" id="ARBA00022730"/>
    </source>
</evidence>
<dbReference type="GO" id="GO:0003735">
    <property type="term" value="F:structural constituent of ribosome"/>
    <property type="evidence" value="ECO:0007669"/>
    <property type="project" value="InterPro"/>
</dbReference>
<comment type="similarity">
    <text evidence="2 8">Belongs to the bacterial ribosomal protein bS20 family.</text>
</comment>
<dbReference type="Proteomes" id="UP000769766">
    <property type="component" value="Unassembled WGS sequence"/>
</dbReference>
<keyword evidence="6 8" id="KW-0687">Ribonucleoprotein</keyword>
<evidence type="ECO:0000313" key="10">
    <source>
        <dbReference type="EMBL" id="MBI2876133.1"/>
    </source>
</evidence>
<dbReference type="GO" id="GO:0015935">
    <property type="term" value="C:small ribosomal subunit"/>
    <property type="evidence" value="ECO:0007669"/>
    <property type="project" value="TreeGrafter"/>
</dbReference>
<name>A0A932FW53_UNCTE</name>
<dbReference type="Pfam" id="PF01649">
    <property type="entry name" value="Ribosomal_S20p"/>
    <property type="match status" value="1"/>
</dbReference>
<gene>
    <name evidence="8 10" type="primary">rpsT</name>
    <name evidence="10" type="ORF">HYY20_04560</name>
</gene>
<keyword evidence="4 8" id="KW-0694">RNA-binding</keyword>
<evidence type="ECO:0000256" key="9">
    <source>
        <dbReference type="SAM" id="MobiDB-lite"/>
    </source>
</evidence>
<reference evidence="10" key="1">
    <citation type="submission" date="2020-07" db="EMBL/GenBank/DDBJ databases">
        <title>Huge and variable diversity of episymbiotic CPR bacteria and DPANN archaea in groundwater ecosystems.</title>
        <authorList>
            <person name="He C.Y."/>
            <person name="Keren R."/>
            <person name="Whittaker M."/>
            <person name="Farag I.F."/>
            <person name="Doudna J."/>
            <person name="Cate J.H.D."/>
            <person name="Banfield J.F."/>
        </authorList>
    </citation>
    <scope>NUCLEOTIDE SEQUENCE</scope>
    <source>
        <strain evidence="10">NC_groundwater_672_Ag_B-0.1um_62_36</strain>
    </source>
</reference>
<keyword evidence="5 8" id="KW-0689">Ribosomal protein</keyword>
<dbReference type="GO" id="GO:0005829">
    <property type="term" value="C:cytosol"/>
    <property type="evidence" value="ECO:0007669"/>
    <property type="project" value="TreeGrafter"/>
</dbReference>
<accession>A0A932FW53</accession>